<dbReference type="Proteomes" id="UP000013042">
    <property type="component" value="Unassembled WGS sequence"/>
</dbReference>
<name>N6Z0H4_THASP</name>
<evidence type="ECO:0000313" key="2">
    <source>
        <dbReference type="Proteomes" id="UP000013042"/>
    </source>
</evidence>
<gene>
    <name evidence="1" type="ORF">C665_03227</name>
</gene>
<protein>
    <submittedName>
        <fullName evidence="1">Uncharacterized protein</fullName>
    </submittedName>
</protein>
<reference evidence="1 2" key="1">
    <citation type="submission" date="2012-09" db="EMBL/GenBank/DDBJ databases">
        <title>Draft Genome Sequences of 6 Strains from Genus Thauera.</title>
        <authorList>
            <person name="Liu B."/>
            <person name="Shapleigh J.P."/>
            <person name="Frostegard A.H."/>
        </authorList>
    </citation>
    <scope>NUCLEOTIDE SEQUENCE [LARGE SCALE GENOMIC DNA]</scope>
    <source>
        <strain evidence="1 2">S2</strain>
    </source>
</reference>
<evidence type="ECO:0000313" key="1">
    <source>
        <dbReference type="EMBL" id="ENO88127.1"/>
    </source>
</evidence>
<comment type="caution">
    <text evidence="1">The sequence shown here is derived from an EMBL/GenBank/DDBJ whole genome shotgun (WGS) entry which is preliminary data.</text>
</comment>
<proteinExistence type="predicted"/>
<organism evidence="1 2">
    <name type="scientific">Thauera aminoaromatica S2</name>
    <dbReference type="NCBI Taxonomy" id="1234381"/>
    <lineage>
        <taxon>Bacteria</taxon>
        <taxon>Pseudomonadati</taxon>
        <taxon>Pseudomonadota</taxon>
        <taxon>Betaproteobacteria</taxon>
        <taxon>Rhodocyclales</taxon>
        <taxon>Zoogloeaceae</taxon>
        <taxon>Thauera</taxon>
    </lineage>
</organism>
<sequence>MEVVTDELVRAAVGGQKSIDSGQMRLAPERAFEAAALAYARLEDERHADSAGTKPGCVRASAREGKAARRLIRY</sequence>
<dbReference type="EMBL" id="AMXD01000009">
    <property type="protein sequence ID" value="ENO88127.1"/>
    <property type="molecule type" value="Genomic_DNA"/>
</dbReference>
<accession>N6Z0H4</accession>
<dbReference type="AlphaFoldDB" id="N6Z0H4"/>